<dbReference type="PANTHER" id="PTHR43139">
    <property type="entry name" value="SI:DKEY-122A22.2"/>
    <property type="match status" value="1"/>
</dbReference>
<dbReference type="InterPro" id="IPR029058">
    <property type="entry name" value="AB_hydrolase_fold"/>
</dbReference>
<evidence type="ECO:0000259" key="1">
    <source>
        <dbReference type="Pfam" id="PF00561"/>
    </source>
</evidence>
<dbReference type="InterPro" id="IPR052370">
    <property type="entry name" value="Meta-cleavage_hydrolase"/>
</dbReference>
<dbReference type="AlphaFoldDB" id="A0A7J6VPP9"/>
<sequence>MGKLLEKLGVEKYSVMGTSYGGFVAYNMAKLFENRVEKVVIVTSGINRSLKGLKELLERAKIDKIEDLMLPKTASQFKKLMELAMFKRPMYLPNFVINDFITTLFSDNMNEKMELLKGVTFEDDGEVHVSPLPQVGRIQQSYTSCFLIGSDDSLR</sequence>
<proteinExistence type="predicted"/>
<name>A0A7J6VPP9_THATH</name>
<dbReference type="InterPro" id="IPR000073">
    <property type="entry name" value="AB_hydrolase_1"/>
</dbReference>
<comment type="caution">
    <text evidence="2">The sequence shown here is derived from an EMBL/GenBank/DDBJ whole genome shotgun (WGS) entry which is preliminary data.</text>
</comment>
<protein>
    <submittedName>
        <fullName evidence="2">Alpha/beta-Hydrolases superfamily protein</fullName>
    </submittedName>
</protein>
<dbReference type="OrthoDB" id="6431331at2759"/>
<dbReference type="EMBL" id="JABWDY010028755">
    <property type="protein sequence ID" value="KAF5186863.1"/>
    <property type="molecule type" value="Genomic_DNA"/>
</dbReference>
<dbReference type="Gene3D" id="3.40.50.1820">
    <property type="entry name" value="alpha/beta hydrolase"/>
    <property type="match status" value="1"/>
</dbReference>
<dbReference type="GO" id="GO:0016787">
    <property type="term" value="F:hydrolase activity"/>
    <property type="evidence" value="ECO:0007669"/>
    <property type="project" value="UniProtKB-KW"/>
</dbReference>
<organism evidence="2 3">
    <name type="scientific">Thalictrum thalictroides</name>
    <name type="common">Rue-anemone</name>
    <name type="synonym">Anemone thalictroides</name>
    <dbReference type="NCBI Taxonomy" id="46969"/>
    <lineage>
        <taxon>Eukaryota</taxon>
        <taxon>Viridiplantae</taxon>
        <taxon>Streptophyta</taxon>
        <taxon>Embryophyta</taxon>
        <taxon>Tracheophyta</taxon>
        <taxon>Spermatophyta</taxon>
        <taxon>Magnoliopsida</taxon>
        <taxon>Ranunculales</taxon>
        <taxon>Ranunculaceae</taxon>
        <taxon>Thalictroideae</taxon>
        <taxon>Thalictrum</taxon>
    </lineage>
</organism>
<reference evidence="2 3" key="1">
    <citation type="submission" date="2020-06" db="EMBL/GenBank/DDBJ databases">
        <title>Transcriptomic and genomic resources for Thalictrum thalictroides and T. hernandezii: Facilitating candidate gene discovery in an emerging model plant lineage.</title>
        <authorList>
            <person name="Arias T."/>
            <person name="Riano-Pachon D.M."/>
            <person name="Di Stilio V.S."/>
        </authorList>
    </citation>
    <scope>NUCLEOTIDE SEQUENCE [LARGE SCALE GENOMIC DNA]</scope>
    <source>
        <strain evidence="3">cv. WT478/WT964</strain>
        <tissue evidence="2">Leaves</tissue>
    </source>
</reference>
<evidence type="ECO:0000313" key="2">
    <source>
        <dbReference type="EMBL" id="KAF5186863.1"/>
    </source>
</evidence>
<dbReference type="SUPFAM" id="SSF53474">
    <property type="entry name" value="alpha/beta-Hydrolases"/>
    <property type="match status" value="1"/>
</dbReference>
<dbReference type="Pfam" id="PF00561">
    <property type="entry name" value="Abhydrolase_1"/>
    <property type="match status" value="1"/>
</dbReference>
<gene>
    <name evidence="2" type="ORF">FRX31_023550</name>
</gene>
<evidence type="ECO:0000313" key="3">
    <source>
        <dbReference type="Proteomes" id="UP000554482"/>
    </source>
</evidence>
<keyword evidence="3" id="KW-1185">Reference proteome</keyword>
<dbReference type="PANTHER" id="PTHR43139:SF52">
    <property type="entry name" value="SI:DKEY-122A22.2"/>
    <property type="match status" value="1"/>
</dbReference>
<feature type="domain" description="AB hydrolase-1" evidence="1">
    <location>
        <begin position="3"/>
        <end position="56"/>
    </location>
</feature>
<accession>A0A7J6VPP9</accession>
<keyword evidence="2" id="KW-0378">Hydrolase</keyword>
<dbReference type="Proteomes" id="UP000554482">
    <property type="component" value="Unassembled WGS sequence"/>
</dbReference>